<evidence type="ECO:0000313" key="7">
    <source>
        <dbReference type="EMBL" id="MBB3878903.1"/>
    </source>
</evidence>
<dbReference type="GO" id="GO:0016020">
    <property type="term" value="C:membrane"/>
    <property type="evidence" value="ECO:0007669"/>
    <property type="project" value="UniProtKB-SubCell"/>
</dbReference>
<evidence type="ECO:0000313" key="8">
    <source>
        <dbReference type="Proteomes" id="UP000538670"/>
    </source>
</evidence>
<evidence type="ECO:0000256" key="2">
    <source>
        <dbReference type="ARBA" id="ARBA00022692"/>
    </source>
</evidence>
<sequence>MTATDNRIRVAGTLLAAIIFAEVVALGVDGPFLATIAAAVELVGGLVILALLWPSTAFWRRFAVPLGLGLLAWAWIASPSWFAADPFGRHWSAPDLLPQASARFLGGLALMTAAAAIGWRRGGVRLTVDRWLLFGLVNIAIALAFRHYDPNAVWGIDKGDLRERFTGTFLNANSAACYFAVLAVLAAGRGFSLALDRSMSAPLIIHIVAPIALLGGIGACAITGSRTALLVMLIALALLAWQFGRLWLRRQRGAVRGLIVGAGIIGVLVVVFGLLGDATFDRVADIQGDWVERTELWNLYSRLVAAAPLGYGPGGLDDAALHGFASIHEAHIAWFVHSTHNIVLSLLITGGYPYLAIMALLVVALFFPYFRRAHRLREPVVVALVAALGMMVVCASTDVALDMPALASAAAVLAGLVWGRASRFVEEAAEDQAGMRLLTNASAGEPATSPSA</sequence>
<proteinExistence type="predicted"/>
<dbReference type="RefSeq" id="WP_183951078.1">
    <property type="nucleotide sequence ID" value="NZ_JACIDH010000003.1"/>
</dbReference>
<comment type="caution">
    <text evidence="7">The sequence shown here is derived from an EMBL/GenBank/DDBJ whole genome shotgun (WGS) entry which is preliminary data.</text>
</comment>
<evidence type="ECO:0000256" key="3">
    <source>
        <dbReference type="ARBA" id="ARBA00022989"/>
    </source>
</evidence>
<keyword evidence="2 5" id="KW-0812">Transmembrane</keyword>
<dbReference type="InterPro" id="IPR007016">
    <property type="entry name" value="O-antigen_ligase-rel_domated"/>
</dbReference>
<feature type="transmembrane region" description="Helical" evidence="5">
    <location>
        <begin position="131"/>
        <end position="148"/>
    </location>
</feature>
<evidence type="ECO:0000256" key="4">
    <source>
        <dbReference type="ARBA" id="ARBA00023136"/>
    </source>
</evidence>
<evidence type="ECO:0000256" key="1">
    <source>
        <dbReference type="ARBA" id="ARBA00004141"/>
    </source>
</evidence>
<evidence type="ECO:0000256" key="5">
    <source>
        <dbReference type="SAM" id="Phobius"/>
    </source>
</evidence>
<organism evidence="7 8">
    <name type="scientific">Sphingomonas pseudosanguinis</name>
    <dbReference type="NCBI Taxonomy" id="413712"/>
    <lineage>
        <taxon>Bacteria</taxon>
        <taxon>Pseudomonadati</taxon>
        <taxon>Pseudomonadota</taxon>
        <taxon>Alphaproteobacteria</taxon>
        <taxon>Sphingomonadales</taxon>
        <taxon>Sphingomonadaceae</taxon>
        <taxon>Sphingomonas</taxon>
    </lineage>
</organism>
<dbReference type="PANTHER" id="PTHR37422:SF13">
    <property type="entry name" value="LIPOPOLYSACCHARIDE BIOSYNTHESIS PROTEIN PA4999-RELATED"/>
    <property type="match status" value="1"/>
</dbReference>
<evidence type="ECO:0000259" key="6">
    <source>
        <dbReference type="Pfam" id="PF04932"/>
    </source>
</evidence>
<keyword evidence="8" id="KW-1185">Reference proteome</keyword>
<reference evidence="7 8" key="1">
    <citation type="submission" date="2020-08" db="EMBL/GenBank/DDBJ databases">
        <title>Genomic Encyclopedia of Type Strains, Phase IV (KMG-IV): sequencing the most valuable type-strain genomes for metagenomic binning, comparative biology and taxonomic classification.</title>
        <authorList>
            <person name="Goeker M."/>
        </authorList>
    </citation>
    <scope>NUCLEOTIDE SEQUENCE [LARGE SCALE GENOMIC DNA]</scope>
    <source>
        <strain evidence="7 8">DSM 19512</strain>
    </source>
</reference>
<dbReference type="AlphaFoldDB" id="A0A7W6ABF8"/>
<feature type="transmembrane region" description="Helical" evidence="5">
    <location>
        <begin position="230"/>
        <end position="248"/>
    </location>
</feature>
<dbReference type="InterPro" id="IPR051533">
    <property type="entry name" value="WaaL-like"/>
</dbReference>
<protein>
    <recommendedName>
        <fullName evidence="6">O-antigen ligase-related domain-containing protein</fullName>
    </recommendedName>
</protein>
<dbReference type="EMBL" id="JACIDH010000003">
    <property type="protein sequence ID" value="MBB3878903.1"/>
    <property type="molecule type" value="Genomic_DNA"/>
</dbReference>
<comment type="subcellular location">
    <subcellularLocation>
        <location evidence="1">Membrane</location>
        <topology evidence="1">Multi-pass membrane protein</topology>
    </subcellularLocation>
</comment>
<feature type="transmembrane region" description="Helical" evidence="5">
    <location>
        <begin position="379"/>
        <end position="399"/>
    </location>
</feature>
<dbReference type="Proteomes" id="UP000538670">
    <property type="component" value="Unassembled WGS sequence"/>
</dbReference>
<feature type="transmembrane region" description="Helical" evidence="5">
    <location>
        <begin position="203"/>
        <end position="224"/>
    </location>
</feature>
<feature type="domain" description="O-antigen ligase-related" evidence="6">
    <location>
        <begin position="212"/>
        <end position="353"/>
    </location>
</feature>
<feature type="transmembrane region" description="Helical" evidence="5">
    <location>
        <begin position="102"/>
        <end position="119"/>
    </location>
</feature>
<keyword evidence="3 5" id="KW-1133">Transmembrane helix</keyword>
<dbReference type="PANTHER" id="PTHR37422">
    <property type="entry name" value="TEICHURONIC ACID BIOSYNTHESIS PROTEIN TUAE"/>
    <property type="match status" value="1"/>
</dbReference>
<dbReference type="Pfam" id="PF04932">
    <property type="entry name" value="Wzy_C"/>
    <property type="match status" value="1"/>
</dbReference>
<name>A0A7W6ABF8_9SPHN</name>
<accession>A0A7W6ABF8</accession>
<feature type="transmembrane region" description="Helical" evidence="5">
    <location>
        <begin position="35"/>
        <end position="53"/>
    </location>
</feature>
<feature type="transmembrane region" description="Helical" evidence="5">
    <location>
        <begin position="342"/>
        <end position="367"/>
    </location>
</feature>
<feature type="transmembrane region" description="Helical" evidence="5">
    <location>
        <begin position="168"/>
        <end position="191"/>
    </location>
</feature>
<gene>
    <name evidence="7" type="ORF">GGR48_001322</name>
</gene>
<feature type="transmembrane region" description="Helical" evidence="5">
    <location>
        <begin position="62"/>
        <end position="82"/>
    </location>
</feature>
<feature type="transmembrane region" description="Helical" evidence="5">
    <location>
        <begin position="255"/>
        <end position="275"/>
    </location>
</feature>
<keyword evidence="4 5" id="KW-0472">Membrane</keyword>